<dbReference type="Proteomes" id="UP000009080">
    <property type="component" value="Chromosome"/>
</dbReference>
<gene>
    <name evidence="1" type="ordered locus">TERTU_2299</name>
</gene>
<accession>C5BK54</accession>
<protein>
    <submittedName>
        <fullName evidence="1">Uncharacterized protein</fullName>
    </submittedName>
</protein>
<name>C5BK54_TERTT</name>
<evidence type="ECO:0000313" key="1">
    <source>
        <dbReference type="EMBL" id="ACR12793.1"/>
    </source>
</evidence>
<sequence>MLTKLHMNSVATESAIARKLQKAANIKVYNANPIHVQQKSARNRLGPVNTNSIRSAGACIFRMKGIFGVV</sequence>
<evidence type="ECO:0000313" key="2">
    <source>
        <dbReference type="Proteomes" id="UP000009080"/>
    </source>
</evidence>
<organism evidence="1 2">
    <name type="scientific">Teredinibacter turnerae (strain ATCC 39867 / T7901)</name>
    <dbReference type="NCBI Taxonomy" id="377629"/>
    <lineage>
        <taxon>Bacteria</taxon>
        <taxon>Pseudomonadati</taxon>
        <taxon>Pseudomonadota</taxon>
        <taxon>Gammaproteobacteria</taxon>
        <taxon>Cellvibrionales</taxon>
        <taxon>Cellvibrionaceae</taxon>
        <taxon>Teredinibacter</taxon>
    </lineage>
</organism>
<keyword evidence="2" id="KW-1185">Reference proteome</keyword>
<reference evidence="1 2" key="1">
    <citation type="journal article" date="2009" name="PLoS ONE">
        <title>The complete genome of Teredinibacter turnerae T7901: an intracellular endosymbiont of marine wood-boring bivalves (shipworms).</title>
        <authorList>
            <person name="Yang J.C."/>
            <person name="Madupu R."/>
            <person name="Durkin A.S."/>
            <person name="Ekborg N.A."/>
            <person name="Pedamallu C.S."/>
            <person name="Hostetler J.B."/>
            <person name="Radune D."/>
            <person name="Toms B.S."/>
            <person name="Henrissat B."/>
            <person name="Coutinho P.M."/>
            <person name="Schwarz S."/>
            <person name="Field L."/>
            <person name="Trindade-Silva A.E."/>
            <person name="Soares C.A.G."/>
            <person name="Elshahawi S."/>
            <person name="Hanora A."/>
            <person name="Schmidt E.W."/>
            <person name="Haygood M.G."/>
            <person name="Posfai J."/>
            <person name="Benner J."/>
            <person name="Madinger C."/>
            <person name="Nove J."/>
            <person name="Anton B."/>
            <person name="Chaudhary K."/>
            <person name="Foster J."/>
            <person name="Holman A."/>
            <person name="Kumar S."/>
            <person name="Lessard P.A."/>
            <person name="Luyten Y.A."/>
            <person name="Slatko B."/>
            <person name="Wood N."/>
            <person name="Wu B."/>
            <person name="Teplitski M."/>
            <person name="Mougous J.D."/>
            <person name="Ward N."/>
            <person name="Eisen J.A."/>
            <person name="Badger J.H."/>
            <person name="Distel D.L."/>
        </authorList>
    </citation>
    <scope>NUCLEOTIDE SEQUENCE [LARGE SCALE GENOMIC DNA]</scope>
    <source>
        <strain evidence="2">ATCC 39867 / T7901</strain>
    </source>
</reference>
<dbReference type="AlphaFoldDB" id="C5BK54"/>
<proteinExistence type="predicted"/>
<dbReference type="HOGENOM" id="CLU_2756470_0_0_6"/>
<dbReference type="EMBL" id="CP001614">
    <property type="protein sequence ID" value="ACR12793.1"/>
    <property type="molecule type" value="Genomic_DNA"/>
</dbReference>
<dbReference type="KEGG" id="ttu:TERTU_2299"/>